<name>A0ABP6J0E2_STRTU</name>
<keyword evidence="1" id="KW-0285">Flavoprotein</keyword>
<dbReference type="RefSeq" id="WP_344961042.1">
    <property type="nucleotide sequence ID" value="NZ_BAAAXZ010000035.1"/>
</dbReference>
<reference evidence="7" key="1">
    <citation type="journal article" date="2019" name="Int. J. Syst. Evol. Microbiol.">
        <title>The Global Catalogue of Microorganisms (GCM) 10K type strain sequencing project: providing services to taxonomists for standard genome sequencing and annotation.</title>
        <authorList>
            <consortium name="The Broad Institute Genomics Platform"/>
            <consortium name="The Broad Institute Genome Sequencing Center for Infectious Disease"/>
            <person name="Wu L."/>
            <person name="Ma J."/>
        </authorList>
    </citation>
    <scope>NUCLEOTIDE SEQUENCE [LARGE SCALE GENOMIC DNA]</scope>
    <source>
        <strain evidence="7">JCM 4087</strain>
    </source>
</reference>
<proteinExistence type="predicted"/>
<feature type="domain" description="Luciferase-like" evidence="5">
    <location>
        <begin position="13"/>
        <end position="232"/>
    </location>
</feature>
<dbReference type="EMBL" id="BAAAXZ010000035">
    <property type="protein sequence ID" value="GAA2915871.1"/>
    <property type="molecule type" value="Genomic_DNA"/>
</dbReference>
<sequence length="314" mass="33533">MTRTTRITIGVFAPALTLDPAAAPGETAEAARLAEELGFESLWTSDLLTGRCPMLDPLLVLGSAAAVTTRLRLGTAALVPALHPLPGLAQRLATLQYLSGGRLLVGVDAGDSAWARWRGGLKDPTAWRATGNPFEERDARLDEMLSRLPGAMSGEPGRLDPAQPELRLTVPAEVPPLLVGGENEAALERAVRYGDHWFPALASPEWLVEGVDRLREHAEALGRPVPGVTVAQPFGLGDDVERPGGPNPTRTAANAFGLTEERADAMVVEGSPEQAAERIVEFASAGADRIVFSTYDRSWRKQYELLAEAVALLP</sequence>
<dbReference type="PANTHER" id="PTHR42847">
    <property type="entry name" value="ALKANESULFONATE MONOOXYGENASE"/>
    <property type="match status" value="1"/>
</dbReference>
<evidence type="ECO:0000259" key="5">
    <source>
        <dbReference type="Pfam" id="PF00296"/>
    </source>
</evidence>
<dbReference type="InterPro" id="IPR050172">
    <property type="entry name" value="SsuD_RutA_monooxygenase"/>
</dbReference>
<dbReference type="InterPro" id="IPR036661">
    <property type="entry name" value="Luciferase-like_sf"/>
</dbReference>
<evidence type="ECO:0000313" key="6">
    <source>
        <dbReference type="EMBL" id="GAA2915871.1"/>
    </source>
</evidence>
<dbReference type="Gene3D" id="3.20.20.30">
    <property type="entry name" value="Luciferase-like domain"/>
    <property type="match status" value="1"/>
</dbReference>
<gene>
    <name evidence="6" type="ORF">GCM10020221_09620</name>
</gene>
<keyword evidence="7" id="KW-1185">Reference proteome</keyword>
<dbReference type="PANTHER" id="PTHR42847:SF4">
    <property type="entry name" value="ALKANESULFONATE MONOOXYGENASE-RELATED"/>
    <property type="match status" value="1"/>
</dbReference>
<dbReference type="Pfam" id="PF00296">
    <property type="entry name" value="Bac_luciferase"/>
    <property type="match status" value="1"/>
</dbReference>
<organism evidence="6 7">
    <name type="scientific">Streptomyces thioluteus</name>
    <dbReference type="NCBI Taxonomy" id="66431"/>
    <lineage>
        <taxon>Bacteria</taxon>
        <taxon>Bacillati</taxon>
        <taxon>Actinomycetota</taxon>
        <taxon>Actinomycetes</taxon>
        <taxon>Kitasatosporales</taxon>
        <taxon>Streptomycetaceae</taxon>
        <taxon>Streptomyces</taxon>
    </lineage>
</organism>
<evidence type="ECO:0000256" key="4">
    <source>
        <dbReference type="ARBA" id="ARBA00023033"/>
    </source>
</evidence>
<dbReference type="InterPro" id="IPR011251">
    <property type="entry name" value="Luciferase-like_dom"/>
</dbReference>
<evidence type="ECO:0000313" key="7">
    <source>
        <dbReference type="Proteomes" id="UP001501102"/>
    </source>
</evidence>
<protein>
    <submittedName>
        <fullName evidence="6">LLM class flavin-dependent oxidoreductase</fullName>
    </submittedName>
</protein>
<accession>A0ABP6J0E2</accession>
<keyword evidence="2" id="KW-0288">FMN</keyword>
<evidence type="ECO:0000256" key="3">
    <source>
        <dbReference type="ARBA" id="ARBA00023002"/>
    </source>
</evidence>
<comment type="caution">
    <text evidence="6">The sequence shown here is derived from an EMBL/GenBank/DDBJ whole genome shotgun (WGS) entry which is preliminary data.</text>
</comment>
<dbReference type="SUPFAM" id="SSF51679">
    <property type="entry name" value="Bacterial luciferase-like"/>
    <property type="match status" value="1"/>
</dbReference>
<keyword evidence="4" id="KW-0503">Monooxygenase</keyword>
<evidence type="ECO:0000256" key="1">
    <source>
        <dbReference type="ARBA" id="ARBA00022630"/>
    </source>
</evidence>
<keyword evidence="3" id="KW-0560">Oxidoreductase</keyword>
<dbReference type="Proteomes" id="UP001501102">
    <property type="component" value="Unassembled WGS sequence"/>
</dbReference>
<evidence type="ECO:0000256" key="2">
    <source>
        <dbReference type="ARBA" id="ARBA00022643"/>
    </source>
</evidence>